<evidence type="ECO:0000313" key="2">
    <source>
        <dbReference type="Proteomes" id="UP001251870"/>
    </source>
</evidence>
<dbReference type="RefSeq" id="WP_310548086.1">
    <property type="nucleotide sequence ID" value="NZ_JAVKGR010000004.1"/>
</dbReference>
<dbReference type="EMBL" id="JAVKGR010000004">
    <property type="protein sequence ID" value="MDR8019092.1"/>
    <property type="molecule type" value="Genomic_DNA"/>
</dbReference>
<sequence length="256" mass="28892">MIIEPDSDNAQSQLKPRATQFAENVRSLISRTVESDVEPFDVDLVKPRKDTDRLLASLQSNPKPQIALVSSDVDDAVFSLEIRFDMFVEKFLTVQSSRIAVGLLGSDEPLLRYEYIRRPDSVPSAHLHVHAHRDQFLHGMMLSTSGRSKQRLRKLTQGKLPYLSQIHFPLGGPRLRPGIEDVLEMLIGEFGVKQKADAVEYLAQSRAEWRRLQLRALLARNHSDALDYLRSEGYTVTPPGWTPAVTAPEDPAVAQW</sequence>
<reference evidence="1 2" key="1">
    <citation type="submission" date="2023-09" db="EMBL/GenBank/DDBJ databases">
        <title>Description of three actinobacteria isolated from air of manufacturing shop in a pharmaceutical factory.</title>
        <authorList>
            <person name="Zhang D.-F."/>
        </authorList>
    </citation>
    <scope>NUCLEOTIDE SEQUENCE [LARGE SCALE GENOMIC DNA]</scope>
    <source>
        <strain evidence="1 2">LY-0111</strain>
    </source>
</reference>
<proteinExistence type="predicted"/>
<name>A0ABU2DRH1_9MICC</name>
<accession>A0ABU2DRH1</accession>
<gene>
    <name evidence="1" type="ORF">RIL96_05880</name>
</gene>
<dbReference type="Proteomes" id="UP001251870">
    <property type="component" value="Unassembled WGS sequence"/>
</dbReference>
<evidence type="ECO:0000313" key="1">
    <source>
        <dbReference type="EMBL" id="MDR8019092.1"/>
    </source>
</evidence>
<comment type="caution">
    <text evidence="1">The sequence shown here is derived from an EMBL/GenBank/DDBJ whole genome shotgun (WGS) entry which is preliminary data.</text>
</comment>
<organism evidence="1 2">
    <name type="scientific">Nesterenkonia aerolata</name>
    <dbReference type="NCBI Taxonomy" id="3074079"/>
    <lineage>
        <taxon>Bacteria</taxon>
        <taxon>Bacillati</taxon>
        <taxon>Actinomycetota</taxon>
        <taxon>Actinomycetes</taxon>
        <taxon>Micrococcales</taxon>
        <taxon>Micrococcaceae</taxon>
        <taxon>Nesterenkonia</taxon>
    </lineage>
</organism>
<protein>
    <submittedName>
        <fullName evidence="1">Uncharacterized protein</fullName>
    </submittedName>
</protein>
<keyword evidence="2" id="KW-1185">Reference proteome</keyword>